<reference evidence="1 2" key="1">
    <citation type="submission" date="2023-02" db="EMBL/GenBank/DDBJ databases">
        <title>LHISI_Scaffold_Assembly.</title>
        <authorList>
            <person name="Stuart O.P."/>
            <person name="Cleave R."/>
            <person name="Magrath M.J.L."/>
            <person name="Mikheyev A.S."/>
        </authorList>
    </citation>
    <scope>NUCLEOTIDE SEQUENCE [LARGE SCALE GENOMIC DNA]</scope>
    <source>
        <strain evidence="1">Daus_M_001</strain>
        <tissue evidence="1">Leg muscle</tissue>
    </source>
</reference>
<organism evidence="1 2">
    <name type="scientific">Dryococelus australis</name>
    <dbReference type="NCBI Taxonomy" id="614101"/>
    <lineage>
        <taxon>Eukaryota</taxon>
        <taxon>Metazoa</taxon>
        <taxon>Ecdysozoa</taxon>
        <taxon>Arthropoda</taxon>
        <taxon>Hexapoda</taxon>
        <taxon>Insecta</taxon>
        <taxon>Pterygota</taxon>
        <taxon>Neoptera</taxon>
        <taxon>Polyneoptera</taxon>
        <taxon>Phasmatodea</taxon>
        <taxon>Verophasmatodea</taxon>
        <taxon>Anareolatae</taxon>
        <taxon>Phasmatidae</taxon>
        <taxon>Eurycanthinae</taxon>
        <taxon>Dryococelus</taxon>
    </lineage>
</organism>
<proteinExistence type="predicted"/>
<evidence type="ECO:0000313" key="2">
    <source>
        <dbReference type="Proteomes" id="UP001159363"/>
    </source>
</evidence>
<keyword evidence="2" id="KW-1185">Reference proteome</keyword>
<accession>A0ABQ9HYZ2</accession>
<sequence>MVCAMGAANTNHIIFLYSTYSAIDSLFSHKHVCDVLAKSRRIVGHLKQAITASKLLKEYHK</sequence>
<name>A0ABQ9HYZ2_9NEOP</name>
<protein>
    <submittedName>
        <fullName evidence="1">Uncharacterized protein</fullName>
    </submittedName>
</protein>
<gene>
    <name evidence="1" type="ORF">PR048_009103</name>
</gene>
<evidence type="ECO:0000313" key="1">
    <source>
        <dbReference type="EMBL" id="KAJ8889603.1"/>
    </source>
</evidence>
<dbReference type="Proteomes" id="UP001159363">
    <property type="component" value="Chromosome 3"/>
</dbReference>
<comment type="caution">
    <text evidence="1">The sequence shown here is derived from an EMBL/GenBank/DDBJ whole genome shotgun (WGS) entry which is preliminary data.</text>
</comment>
<dbReference type="EMBL" id="JARBHB010000003">
    <property type="protein sequence ID" value="KAJ8889603.1"/>
    <property type="molecule type" value="Genomic_DNA"/>
</dbReference>